<dbReference type="OrthoDB" id="1741719at2759"/>
<dbReference type="FunFam" id="2.130.10.10:FF:000290">
    <property type="entry name" value="Protein HIR"/>
    <property type="match status" value="1"/>
</dbReference>
<evidence type="ECO:0000256" key="5">
    <source>
        <dbReference type="ARBA" id="ARBA00022574"/>
    </source>
</evidence>
<keyword evidence="7 12" id="KW-0156">Chromatin regulator</keyword>
<feature type="region of interest" description="Disordered" evidence="13">
    <location>
        <begin position="558"/>
        <end position="582"/>
    </location>
</feature>
<feature type="compositionally biased region" description="Polar residues" evidence="13">
    <location>
        <begin position="500"/>
        <end position="524"/>
    </location>
</feature>
<evidence type="ECO:0000256" key="10">
    <source>
        <dbReference type="ARBA" id="ARBA00023242"/>
    </source>
</evidence>
<comment type="similarity">
    <text evidence="3 12">Belongs to the WD repeat HIR1 family.</text>
</comment>
<dbReference type="InterPro" id="IPR019015">
    <property type="entry name" value="HIRA_B_motif"/>
</dbReference>
<evidence type="ECO:0000256" key="13">
    <source>
        <dbReference type="SAM" id="MobiDB-lite"/>
    </source>
</evidence>
<comment type="function">
    <text evidence="1 12">Required for replication-independent chromatin assembly and for the periodic repression of histone gene transcription during the cell cycle.</text>
</comment>
<evidence type="ECO:0000256" key="9">
    <source>
        <dbReference type="ARBA" id="ARBA00023163"/>
    </source>
</evidence>
<accession>A0A8K0JCX3</accession>
<dbReference type="Proteomes" id="UP000811619">
    <property type="component" value="Unassembled WGS sequence"/>
</dbReference>
<evidence type="ECO:0000256" key="3">
    <source>
        <dbReference type="ARBA" id="ARBA00007306"/>
    </source>
</evidence>
<dbReference type="GO" id="GO:0031491">
    <property type="term" value="F:nucleosome binding"/>
    <property type="evidence" value="ECO:0007669"/>
    <property type="project" value="TreeGrafter"/>
</dbReference>
<dbReference type="GO" id="GO:0000417">
    <property type="term" value="C:HIR complex"/>
    <property type="evidence" value="ECO:0007669"/>
    <property type="project" value="TreeGrafter"/>
</dbReference>
<evidence type="ECO:0000313" key="17">
    <source>
        <dbReference type="Proteomes" id="UP000811619"/>
    </source>
</evidence>
<keyword evidence="17" id="KW-1185">Reference proteome</keyword>
<feature type="repeat" description="WD" evidence="11">
    <location>
        <begin position="20"/>
        <end position="45"/>
    </location>
</feature>
<dbReference type="InterPro" id="IPR001680">
    <property type="entry name" value="WD40_rpt"/>
</dbReference>
<dbReference type="Pfam" id="PF24105">
    <property type="entry name" value="Beta-prop_CAF1B_HIR1"/>
    <property type="match status" value="1"/>
</dbReference>
<name>A0A8K0JCX3_9HYPO</name>
<comment type="caution">
    <text evidence="16">The sequence shown here is derived from an EMBL/GenBank/DDBJ whole genome shotgun (WGS) entry which is preliminary data.</text>
</comment>
<dbReference type="CDD" id="cd00200">
    <property type="entry name" value="WD40"/>
    <property type="match status" value="1"/>
</dbReference>
<evidence type="ECO:0000256" key="7">
    <source>
        <dbReference type="ARBA" id="ARBA00022853"/>
    </source>
</evidence>
<dbReference type="GO" id="GO:0006338">
    <property type="term" value="P:chromatin remodeling"/>
    <property type="evidence" value="ECO:0007669"/>
    <property type="project" value="InterPro"/>
</dbReference>
<dbReference type="Pfam" id="PF07569">
    <property type="entry name" value="Hira"/>
    <property type="match status" value="1"/>
</dbReference>
<feature type="repeat" description="WD" evidence="11">
    <location>
        <begin position="167"/>
        <end position="198"/>
    </location>
</feature>
<keyword evidence="9 12" id="KW-0804">Transcription</keyword>
<feature type="domain" description="Protein HIRA-like C-terminal" evidence="14">
    <location>
        <begin position="718"/>
        <end position="958"/>
    </location>
</feature>
<feature type="repeat" description="WD" evidence="11">
    <location>
        <begin position="125"/>
        <end position="166"/>
    </location>
</feature>
<evidence type="ECO:0000259" key="15">
    <source>
        <dbReference type="Pfam" id="PF24105"/>
    </source>
</evidence>
<reference evidence="16" key="1">
    <citation type="journal article" date="2020" name="bioRxiv">
        <title>Whole genome comparisons of ergot fungi reveals the divergence and evolution of species within the genus Claviceps are the result of varying mechanisms driving genome evolution and host range expansion.</title>
        <authorList>
            <person name="Wyka S.A."/>
            <person name="Mondo S.J."/>
            <person name="Liu M."/>
            <person name="Dettman J."/>
            <person name="Nalam V."/>
            <person name="Broders K.D."/>
        </authorList>
    </citation>
    <scope>NUCLEOTIDE SEQUENCE</scope>
    <source>
        <strain evidence="16">CCC 489</strain>
    </source>
</reference>
<dbReference type="SUPFAM" id="SSF50978">
    <property type="entry name" value="WD40 repeat-like"/>
    <property type="match status" value="1"/>
</dbReference>
<dbReference type="PANTHER" id="PTHR13831:SF0">
    <property type="entry name" value="PROTEIN HIRA"/>
    <property type="match status" value="1"/>
</dbReference>
<feature type="region of interest" description="Disordered" evidence="13">
    <location>
        <begin position="428"/>
        <end position="524"/>
    </location>
</feature>
<keyword evidence="8 12" id="KW-0805">Transcription regulation</keyword>
<dbReference type="PANTHER" id="PTHR13831">
    <property type="entry name" value="MEMBER OF THE HIR1 FAMILY OF WD-REPEAT PROTEINS"/>
    <property type="match status" value="1"/>
</dbReference>
<dbReference type="GO" id="GO:0006351">
    <property type="term" value="P:DNA-templated transcription"/>
    <property type="evidence" value="ECO:0007669"/>
    <property type="project" value="InterPro"/>
</dbReference>
<protein>
    <recommendedName>
        <fullName evidence="12">Protein HIR</fullName>
    </recommendedName>
</protein>
<dbReference type="GO" id="GO:0000785">
    <property type="term" value="C:chromatin"/>
    <property type="evidence" value="ECO:0007669"/>
    <property type="project" value="TreeGrafter"/>
</dbReference>
<dbReference type="EMBL" id="SRPY01000026">
    <property type="protein sequence ID" value="KAG5930034.1"/>
    <property type="molecule type" value="Genomic_DNA"/>
</dbReference>
<feature type="domain" description="CAF1B/HIR1 beta-propeller" evidence="15">
    <location>
        <begin position="28"/>
        <end position="375"/>
    </location>
</feature>
<keyword evidence="10 12" id="KW-0539">Nucleus</keyword>
<feature type="compositionally biased region" description="Basic and acidic residues" evidence="13">
    <location>
        <begin position="473"/>
        <end position="490"/>
    </location>
</feature>
<evidence type="ECO:0000313" key="16">
    <source>
        <dbReference type="EMBL" id="KAG5930034.1"/>
    </source>
</evidence>
<evidence type="ECO:0000259" key="14">
    <source>
        <dbReference type="Pfam" id="PF07569"/>
    </source>
</evidence>
<dbReference type="InterPro" id="IPR015943">
    <property type="entry name" value="WD40/YVTN_repeat-like_dom_sf"/>
</dbReference>
<keyword evidence="5 11" id="KW-0853">WD repeat</keyword>
<dbReference type="GO" id="GO:0006355">
    <property type="term" value="P:regulation of DNA-templated transcription"/>
    <property type="evidence" value="ECO:0007669"/>
    <property type="project" value="InterPro"/>
</dbReference>
<dbReference type="PROSITE" id="PS50082">
    <property type="entry name" value="WD_REPEATS_2"/>
    <property type="match status" value="4"/>
</dbReference>
<dbReference type="PROSITE" id="PS50294">
    <property type="entry name" value="WD_REPEATS_REGION"/>
    <property type="match status" value="3"/>
</dbReference>
<dbReference type="InterPro" id="IPR036322">
    <property type="entry name" value="WD40_repeat_dom_sf"/>
</dbReference>
<organism evidence="16 17">
    <name type="scientific">Claviceps africana</name>
    <dbReference type="NCBI Taxonomy" id="83212"/>
    <lineage>
        <taxon>Eukaryota</taxon>
        <taxon>Fungi</taxon>
        <taxon>Dikarya</taxon>
        <taxon>Ascomycota</taxon>
        <taxon>Pezizomycotina</taxon>
        <taxon>Sordariomycetes</taxon>
        <taxon>Hypocreomycetidae</taxon>
        <taxon>Hypocreales</taxon>
        <taxon>Clavicipitaceae</taxon>
        <taxon>Claviceps</taxon>
    </lineage>
</organism>
<evidence type="ECO:0000256" key="8">
    <source>
        <dbReference type="ARBA" id="ARBA00023015"/>
    </source>
</evidence>
<dbReference type="InterPro" id="IPR011494">
    <property type="entry name" value="HIRA-like_C"/>
</dbReference>
<dbReference type="Gene3D" id="2.130.10.10">
    <property type="entry name" value="YVTN repeat-like/Quinoprotein amine dehydrogenase"/>
    <property type="match status" value="2"/>
</dbReference>
<dbReference type="GO" id="GO:0005634">
    <property type="term" value="C:nucleus"/>
    <property type="evidence" value="ECO:0007669"/>
    <property type="project" value="UniProtKB-SubCell"/>
</dbReference>
<dbReference type="SMART" id="SM00320">
    <property type="entry name" value="WD40"/>
    <property type="match status" value="6"/>
</dbReference>
<gene>
    <name evidence="16" type="primary">HIR1</name>
    <name evidence="16" type="ORF">E4U42_003195</name>
</gene>
<evidence type="ECO:0000256" key="12">
    <source>
        <dbReference type="RuleBase" id="RU364014"/>
    </source>
</evidence>
<keyword evidence="4 12" id="KW-0678">Repressor</keyword>
<evidence type="ECO:0000256" key="6">
    <source>
        <dbReference type="ARBA" id="ARBA00022737"/>
    </source>
</evidence>
<dbReference type="Pfam" id="PF09453">
    <property type="entry name" value="HIRA_B"/>
    <property type="match status" value="1"/>
</dbReference>
<dbReference type="AlphaFoldDB" id="A0A8K0JCX3"/>
<dbReference type="InterPro" id="IPR055410">
    <property type="entry name" value="Beta-prop_CAF1B_HIR1"/>
</dbReference>
<comment type="subcellular location">
    <subcellularLocation>
        <location evidence="2 12">Nucleus</location>
    </subcellularLocation>
</comment>
<evidence type="ECO:0000256" key="2">
    <source>
        <dbReference type="ARBA" id="ARBA00004123"/>
    </source>
</evidence>
<evidence type="ECO:0000256" key="1">
    <source>
        <dbReference type="ARBA" id="ARBA00002677"/>
    </source>
</evidence>
<proteinExistence type="inferred from homology"/>
<dbReference type="FunFam" id="2.130.10.10:FF:001557">
    <property type="entry name" value="Protein HIR"/>
    <property type="match status" value="1"/>
</dbReference>
<evidence type="ECO:0000256" key="11">
    <source>
        <dbReference type="PROSITE-ProRule" id="PRU00221"/>
    </source>
</evidence>
<keyword evidence="6 12" id="KW-0677">Repeat</keyword>
<feature type="compositionally biased region" description="Basic and acidic residues" evidence="13">
    <location>
        <begin position="456"/>
        <end position="465"/>
    </location>
</feature>
<dbReference type="InterPro" id="IPR031120">
    <property type="entry name" value="HIR1-like"/>
</dbReference>
<feature type="repeat" description="WD" evidence="11">
    <location>
        <begin position="66"/>
        <end position="107"/>
    </location>
</feature>
<evidence type="ECO:0000256" key="4">
    <source>
        <dbReference type="ARBA" id="ARBA00022491"/>
    </source>
</evidence>
<sequence length="1034" mass="112524">MHVIKPSWLSHSGEQKDFEVYSCHVSPDGHRLATAGGDGHVRVWSTDAIYHAKDATYTKPRQLCHMSHHLGTIHSVRFSPNGRYLASGADDKLICVYHLDKSAPAVTFGNNEPPPAENWKTYKRLIGHENDVQDLAWSPDSSLLVSVGLDSKVVIWSGHTFERLKSISAHQSHVKGITFDPANKFFATASDDRTIKIFRYTPPAPNATQHDMINNFVLETTISSPFKSSPLTTYFRRCSWSPDGNHIAAANAVNGPVSSVAIIERTRWDSEINLIGHEAPTEVCSFSPRLFHTTKPVENAATNGDAGQLVTVIASAGQDKILSIWNTNTSRPVVIVQDLSGKSISDLSWTPDGQTIFAASLDGGIVVVKFDEGELGWVAQTEENVKALQKYGASRKGMGIPEDVDSLLLETHSKVGESRAVESRMGALMGDLPSDAPNEPTPPAPNGTKSGKPTTKRSETGATDKPEEETEDSSAKRVQELKSRVTIGKDGKKRVAPLLVSSSGTGQSSLPQTQLVGSSAAKTTQNDVPQTMLDLSKPFDGLPKGGIASMLLGNKRRSVAGEADEEDTPSAKRPATGPTQIVTNGVDGVEPAALAPTQHGMAPTPEFLRPAVLNPSISFSQVRLAVPRIRSHILRAMDRGVLQNDASLEEASRAPENVIMEAKNDANPRDPSHILVTKRGELLWQEFLPRAVILVTANKNFWAAACEDGSIHVWTPAGRRLLNPIILESQPVILECRDQWLLCITATGLAHVWGMKTQSSPHPPVSLGPILDVAVASLNQHSATPGLGVTSAHLNTTGHIVVTLTNGDGFYYAREMFTWQRLSEAWWAVGSQYWNSNDSSISALQSTAVGPNSVENTHKSSSVTVSSGIIPFLERHTTNEFLLKGRAYALQRIIKTVIQRKEATDLESSVSIAHLENRIAGALQLGAKEEFRLYLFMYAKRLGAEGTRPKVEELLNSLLGGILQDRQCTKDAGRGWYSTGDEICGWDRKELLKGVVLILGKYRELQRLTSQYARVLDLSLTDGSLDVDTMEVEA</sequence>